<dbReference type="Pfam" id="PF12833">
    <property type="entry name" value="HTH_18"/>
    <property type="match status" value="1"/>
</dbReference>
<evidence type="ECO:0000313" key="6">
    <source>
        <dbReference type="Proteomes" id="UP000598820"/>
    </source>
</evidence>
<dbReference type="EMBL" id="JACWZY010000023">
    <property type="protein sequence ID" value="MBD2703673.1"/>
    <property type="molecule type" value="Genomic_DNA"/>
</dbReference>
<reference evidence="5" key="1">
    <citation type="submission" date="2020-09" db="EMBL/GenBank/DDBJ databases">
        <authorList>
            <person name="Kim M.K."/>
        </authorList>
    </citation>
    <scope>NUCLEOTIDE SEQUENCE</scope>
    <source>
        <strain evidence="5">BT702</strain>
    </source>
</reference>
<accession>A0A926XZ96</accession>
<dbReference type="PANTHER" id="PTHR47893:SF1">
    <property type="entry name" value="REGULATORY PROTEIN PCHR"/>
    <property type="match status" value="1"/>
</dbReference>
<organism evidence="5 6">
    <name type="scientific">Spirosoma profusum</name>
    <dbReference type="NCBI Taxonomy" id="2771354"/>
    <lineage>
        <taxon>Bacteria</taxon>
        <taxon>Pseudomonadati</taxon>
        <taxon>Bacteroidota</taxon>
        <taxon>Cytophagia</taxon>
        <taxon>Cytophagales</taxon>
        <taxon>Cytophagaceae</taxon>
        <taxon>Spirosoma</taxon>
    </lineage>
</organism>
<dbReference type="GO" id="GO:0003700">
    <property type="term" value="F:DNA-binding transcription factor activity"/>
    <property type="evidence" value="ECO:0007669"/>
    <property type="project" value="InterPro"/>
</dbReference>
<dbReference type="InterPro" id="IPR018060">
    <property type="entry name" value="HTH_AraC"/>
</dbReference>
<name>A0A926XZ96_9BACT</name>
<feature type="domain" description="HTH araC/xylS-type" evidence="4">
    <location>
        <begin position="234"/>
        <end position="330"/>
    </location>
</feature>
<protein>
    <submittedName>
        <fullName evidence="5">Helix-turn-helix transcriptional regulator</fullName>
    </submittedName>
</protein>
<dbReference type="Gene3D" id="1.10.10.60">
    <property type="entry name" value="Homeodomain-like"/>
    <property type="match status" value="1"/>
</dbReference>
<evidence type="ECO:0000313" key="5">
    <source>
        <dbReference type="EMBL" id="MBD2703673.1"/>
    </source>
</evidence>
<gene>
    <name evidence="5" type="ORF">IC229_23715</name>
</gene>
<evidence type="ECO:0000256" key="3">
    <source>
        <dbReference type="ARBA" id="ARBA00023163"/>
    </source>
</evidence>
<sequence length="330" mass="37936">MKIVFSSDAIQEHNHVREYTEGYRVGNAIGLREVKSEFAFDGLYSKSHRIYIDGVMASFFQVRHDYAFTYNIESDFPYLQMHFELTTQGCLYQPKGRFEPDTVISQGQHSLLFYPALKGPLTYQKTSNASSVEIELSLDFLRRLFNNDLEQLGRFGYLIEKAQPALLGNKSYPVTFRMSQIIFDIKNCQYVGSLKKMLVEAKIIELLTLQISQIQTLETESRPILKKQAQDKLHEVRALLLANLDAPYSIETLAKTVGINRTKLQEDFKQLFGTTIFGYISDQRMEHARELILSGQYETLAEISALIGYKNPQHFTAAFKKKFGYLPKNC</sequence>
<dbReference type="GO" id="GO:0043565">
    <property type="term" value="F:sequence-specific DNA binding"/>
    <property type="evidence" value="ECO:0007669"/>
    <property type="project" value="InterPro"/>
</dbReference>
<dbReference type="InterPro" id="IPR018062">
    <property type="entry name" value="HTH_AraC-typ_CS"/>
</dbReference>
<dbReference type="Proteomes" id="UP000598820">
    <property type="component" value="Unassembled WGS sequence"/>
</dbReference>
<dbReference type="PROSITE" id="PS00041">
    <property type="entry name" value="HTH_ARAC_FAMILY_1"/>
    <property type="match status" value="1"/>
</dbReference>
<comment type="caution">
    <text evidence="5">The sequence shown here is derived from an EMBL/GenBank/DDBJ whole genome shotgun (WGS) entry which is preliminary data.</text>
</comment>
<dbReference type="PROSITE" id="PS01124">
    <property type="entry name" value="HTH_ARAC_FAMILY_2"/>
    <property type="match status" value="1"/>
</dbReference>
<dbReference type="SMART" id="SM00342">
    <property type="entry name" value="HTH_ARAC"/>
    <property type="match status" value="1"/>
</dbReference>
<dbReference type="RefSeq" id="WP_190889516.1">
    <property type="nucleotide sequence ID" value="NZ_JACWZY010000023.1"/>
</dbReference>
<keyword evidence="3" id="KW-0804">Transcription</keyword>
<dbReference type="PANTHER" id="PTHR47893">
    <property type="entry name" value="REGULATORY PROTEIN PCHR"/>
    <property type="match status" value="1"/>
</dbReference>
<dbReference type="SUPFAM" id="SSF46689">
    <property type="entry name" value="Homeodomain-like"/>
    <property type="match status" value="2"/>
</dbReference>
<keyword evidence="2" id="KW-0238">DNA-binding</keyword>
<keyword evidence="6" id="KW-1185">Reference proteome</keyword>
<dbReference type="InterPro" id="IPR053142">
    <property type="entry name" value="PchR_regulatory_protein"/>
</dbReference>
<evidence type="ECO:0000256" key="2">
    <source>
        <dbReference type="ARBA" id="ARBA00023125"/>
    </source>
</evidence>
<dbReference type="AlphaFoldDB" id="A0A926XZ96"/>
<dbReference type="InterPro" id="IPR009057">
    <property type="entry name" value="Homeodomain-like_sf"/>
</dbReference>
<evidence type="ECO:0000259" key="4">
    <source>
        <dbReference type="PROSITE" id="PS01124"/>
    </source>
</evidence>
<evidence type="ECO:0000256" key="1">
    <source>
        <dbReference type="ARBA" id="ARBA00023015"/>
    </source>
</evidence>
<proteinExistence type="predicted"/>
<keyword evidence="1" id="KW-0805">Transcription regulation</keyword>